<dbReference type="Proteomes" id="UP000199076">
    <property type="component" value="Unassembled WGS sequence"/>
</dbReference>
<feature type="transmembrane region" description="Helical" evidence="1">
    <location>
        <begin position="30"/>
        <end position="50"/>
    </location>
</feature>
<dbReference type="RefSeq" id="WP_092688878.1">
    <property type="nucleotide sequence ID" value="NZ_FNBK01000003.1"/>
</dbReference>
<keyword evidence="1" id="KW-0812">Transmembrane</keyword>
<keyword evidence="1" id="KW-0472">Membrane</keyword>
<gene>
    <name evidence="2" type="ORF">SAMN05216218_103175</name>
</gene>
<evidence type="ECO:0000256" key="1">
    <source>
        <dbReference type="SAM" id="Phobius"/>
    </source>
</evidence>
<keyword evidence="3" id="KW-1185">Reference proteome</keyword>
<evidence type="ECO:0000313" key="2">
    <source>
        <dbReference type="EMBL" id="SDF04430.1"/>
    </source>
</evidence>
<protein>
    <submittedName>
        <fullName evidence="2">Uncharacterized protein</fullName>
    </submittedName>
</protein>
<organism evidence="2 3">
    <name type="scientific">Halorientalis regularis</name>
    <dbReference type="NCBI Taxonomy" id="660518"/>
    <lineage>
        <taxon>Archaea</taxon>
        <taxon>Methanobacteriati</taxon>
        <taxon>Methanobacteriota</taxon>
        <taxon>Stenosarchaea group</taxon>
        <taxon>Halobacteria</taxon>
        <taxon>Halobacteriales</taxon>
        <taxon>Haloarculaceae</taxon>
        <taxon>Halorientalis</taxon>
    </lineage>
</organism>
<dbReference type="EMBL" id="FNBK01000003">
    <property type="protein sequence ID" value="SDF04430.1"/>
    <property type="molecule type" value="Genomic_DNA"/>
</dbReference>
<proteinExistence type="predicted"/>
<dbReference type="STRING" id="660518.SAMN05216218_103175"/>
<dbReference type="AlphaFoldDB" id="A0A1G7HVD6"/>
<accession>A0A1G7HVD6</accession>
<sequence>MDPRLLAGPATLMLGAVVVGIELLGLIESAPVLLFPVGVLALAAGTLLVGTSGTIRRQAA</sequence>
<name>A0A1G7HVD6_9EURY</name>
<reference evidence="3" key="1">
    <citation type="submission" date="2016-10" db="EMBL/GenBank/DDBJ databases">
        <authorList>
            <person name="Varghese N."/>
            <person name="Submissions S."/>
        </authorList>
    </citation>
    <scope>NUCLEOTIDE SEQUENCE [LARGE SCALE GENOMIC DNA]</scope>
    <source>
        <strain evidence="3">IBRC-M 10760</strain>
    </source>
</reference>
<evidence type="ECO:0000313" key="3">
    <source>
        <dbReference type="Proteomes" id="UP000199076"/>
    </source>
</evidence>
<keyword evidence="1" id="KW-1133">Transmembrane helix</keyword>